<dbReference type="SUPFAM" id="SSF55856">
    <property type="entry name" value="Cytochrome b5-like heme/steroid binding domain"/>
    <property type="match status" value="1"/>
</dbReference>
<protein>
    <recommendedName>
        <fullName evidence="18">Fatty acid 2-hydroxylase</fullName>
        <ecNumber evidence="18">1.-.-.-</ecNumber>
    </recommendedName>
</protein>
<dbReference type="PANTHER" id="PTHR12863">
    <property type="entry name" value="FATTY ACID HYDROXYLASE"/>
    <property type="match status" value="1"/>
</dbReference>
<evidence type="ECO:0000256" key="20">
    <source>
        <dbReference type="PIRSR" id="PIRSR005149-50"/>
    </source>
</evidence>
<evidence type="ECO:0000256" key="5">
    <source>
        <dbReference type="ARBA" id="ARBA00022516"/>
    </source>
</evidence>
<evidence type="ECO:0000256" key="21">
    <source>
        <dbReference type="SAM" id="Phobius"/>
    </source>
</evidence>
<evidence type="ECO:0000256" key="9">
    <source>
        <dbReference type="ARBA" id="ARBA00022824"/>
    </source>
</evidence>
<feature type="binding site" description="axial binding residue" evidence="20">
    <location>
        <position position="46"/>
    </location>
    <ligand>
        <name>heme</name>
        <dbReference type="ChEBI" id="CHEBI:30413"/>
    </ligand>
    <ligandPart>
        <name>Fe</name>
        <dbReference type="ChEBI" id="CHEBI:18248"/>
    </ligandPart>
</feature>
<sequence length="364" mass="41067">MPPCEKPTGTNVAFSWEEIRKHDSEGDAWVVMEGKVFNVSKFLNDHPGGSSIVMGHLGTDIGEVWDDEDYHSHSGSAKKILQKYCIGVVEGEECNSDGDVVQASDALLHSNGARPPLSTETKDGFLKDIDWNKPIVLQVGHLGTNYDKFVHDPLVLDEPARFFEWDFFEFFSRTPWYVVPMVWVPVVCGFLVLSCKVGLTPVEAATGLFGGLCLWTLMEYVLHRFVFHLDDAVQFSYASITAHFLLHGVHHKLPQDPMRLVFPPVLTSFFLALTWYFVRAFFSVPWTHAVTAGGLAGYICYDLCHYYLHHSGIPPLSYFGRLKRYHLAHHYKDHKLGYGITSKWWDIVFGTLLDDGPAPKAKAS</sequence>
<evidence type="ECO:0000256" key="11">
    <source>
        <dbReference type="ARBA" id="ARBA00022833"/>
    </source>
</evidence>
<dbReference type="SMART" id="SM01117">
    <property type="entry name" value="Cyt-b5"/>
    <property type="match status" value="1"/>
</dbReference>
<name>A0A7S0YUG8_9CRYP</name>
<dbReference type="GO" id="GO:0006633">
    <property type="term" value="P:fatty acid biosynthetic process"/>
    <property type="evidence" value="ECO:0007669"/>
    <property type="project" value="UniProtKB-KW"/>
</dbReference>
<dbReference type="AlphaFoldDB" id="A0A7S0YUG8"/>
<evidence type="ECO:0000256" key="18">
    <source>
        <dbReference type="PIRNR" id="PIRNR005149"/>
    </source>
</evidence>
<comment type="pathway">
    <text evidence="2">Sphingolipid metabolism.</text>
</comment>
<feature type="transmembrane region" description="Helical" evidence="21">
    <location>
        <begin position="176"/>
        <end position="195"/>
    </location>
</feature>
<evidence type="ECO:0000256" key="13">
    <source>
        <dbReference type="ARBA" id="ARBA00023002"/>
    </source>
</evidence>
<evidence type="ECO:0000256" key="4">
    <source>
        <dbReference type="ARBA" id="ARBA00005747"/>
    </source>
</evidence>
<dbReference type="FunFam" id="3.10.120.10:FF:000007">
    <property type="entry name" value="Sulfite oxidase, mitochondrial"/>
    <property type="match status" value="1"/>
</dbReference>
<dbReference type="InterPro" id="IPR036400">
    <property type="entry name" value="Cyt_B5-like_heme/steroid_sf"/>
</dbReference>
<evidence type="ECO:0000256" key="3">
    <source>
        <dbReference type="ARBA" id="ARBA00005189"/>
    </source>
</evidence>
<dbReference type="GO" id="GO:0005506">
    <property type="term" value="F:iron ion binding"/>
    <property type="evidence" value="ECO:0007669"/>
    <property type="project" value="UniProtKB-UniRule"/>
</dbReference>
<keyword evidence="13 18" id="KW-0560">Oxidoreductase</keyword>
<feature type="binding site" evidence="19">
    <location>
        <position position="247"/>
    </location>
    <ligand>
        <name>Zn(2+)</name>
        <dbReference type="ChEBI" id="CHEBI:29105"/>
        <label>1</label>
    </ligand>
</feature>
<dbReference type="EMBL" id="HBFN01009163">
    <property type="protein sequence ID" value="CAD8788496.1"/>
    <property type="molecule type" value="Transcribed_RNA"/>
</dbReference>
<keyword evidence="10 18" id="KW-0276">Fatty acid metabolism</keyword>
<gene>
    <name evidence="23" type="ORF">HTEP1355_LOCUS5329</name>
</gene>
<keyword evidence="5 18" id="KW-0444">Lipid biosynthesis</keyword>
<proteinExistence type="inferred from homology"/>
<dbReference type="PROSITE" id="PS50255">
    <property type="entry name" value="CYTOCHROME_B5_2"/>
    <property type="match status" value="1"/>
</dbReference>
<evidence type="ECO:0000256" key="17">
    <source>
        <dbReference type="ARBA" id="ARBA00023160"/>
    </source>
</evidence>
<dbReference type="GO" id="GO:0020037">
    <property type="term" value="F:heme binding"/>
    <property type="evidence" value="ECO:0007669"/>
    <property type="project" value="InterPro"/>
</dbReference>
<comment type="cofactor">
    <cofactor evidence="18 19">
        <name>Zn(2+)</name>
        <dbReference type="ChEBI" id="CHEBI:29105"/>
    </cofactor>
    <text evidence="18 19">Binds 2 Zn(2+) ions per subunit that likely form a catalytic dimetal center.</text>
</comment>
<feature type="binding site" evidence="19">
    <location>
        <position position="329"/>
    </location>
    <ligand>
        <name>Zn(2+)</name>
        <dbReference type="ChEBI" id="CHEBI:29105"/>
        <label>1</label>
    </ligand>
</feature>
<dbReference type="Pfam" id="PF04116">
    <property type="entry name" value="FA_hydroxylase"/>
    <property type="match status" value="1"/>
</dbReference>
<evidence type="ECO:0000256" key="1">
    <source>
        <dbReference type="ARBA" id="ARBA00004477"/>
    </source>
</evidence>
<keyword evidence="15 18" id="KW-0443">Lipid metabolism</keyword>
<dbReference type="PROSITE" id="PS00191">
    <property type="entry name" value="CYTOCHROME_B5_1"/>
    <property type="match status" value="1"/>
</dbReference>
<accession>A0A7S0YUG8</accession>
<evidence type="ECO:0000256" key="16">
    <source>
        <dbReference type="ARBA" id="ARBA00023136"/>
    </source>
</evidence>
<keyword evidence="11 19" id="KW-0862">Zinc</keyword>
<feature type="binding site" description="axial binding residue" evidence="20">
    <location>
        <position position="73"/>
    </location>
    <ligand>
        <name>heme</name>
        <dbReference type="ChEBI" id="CHEBI:30413"/>
    </ligand>
    <ligandPart>
        <name>Fe</name>
        <dbReference type="ChEBI" id="CHEBI:18248"/>
    </ligandPart>
</feature>
<dbReference type="Pfam" id="PF00173">
    <property type="entry name" value="Cyt-b5"/>
    <property type="match status" value="1"/>
</dbReference>
<feature type="domain" description="Cytochrome b5 heme-binding" evidence="22">
    <location>
        <begin position="11"/>
        <end position="90"/>
    </location>
</feature>
<evidence type="ECO:0000313" key="23">
    <source>
        <dbReference type="EMBL" id="CAD8788496.1"/>
    </source>
</evidence>
<comment type="pathway">
    <text evidence="3">Lipid metabolism.</text>
</comment>
<feature type="binding site" evidence="19">
    <location>
        <position position="309"/>
    </location>
    <ligand>
        <name>Zn(2+)</name>
        <dbReference type="ChEBI" id="CHEBI:29105"/>
        <label>1</label>
    </ligand>
</feature>
<dbReference type="GO" id="GO:0080132">
    <property type="term" value="F:fatty acid 2-hydroxylase activity"/>
    <property type="evidence" value="ECO:0007669"/>
    <property type="project" value="InterPro"/>
</dbReference>
<feature type="binding site" evidence="19">
    <location>
        <position position="326"/>
    </location>
    <ligand>
        <name>Zn(2+)</name>
        <dbReference type="ChEBI" id="CHEBI:29105"/>
        <label>2</label>
    </ligand>
</feature>
<evidence type="ECO:0000256" key="10">
    <source>
        <dbReference type="ARBA" id="ARBA00022832"/>
    </source>
</evidence>
<feature type="binding site" evidence="19">
    <location>
        <position position="305"/>
    </location>
    <ligand>
        <name>Zn(2+)</name>
        <dbReference type="ChEBI" id="CHEBI:29105"/>
        <label>1</label>
    </ligand>
</feature>
<feature type="transmembrane region" description="Helical" evidence="21">
    <location>
        <begin position="261"/>
        <end position="282"/>
    </location>
</feature>
<dbReference type="InterPro" id="IPR018506">
    <property type="entry name" value="Cyt_B5_heme-BS"/>
</dbReference>
<keyword evidence="7 21" id="KW-0812">Transmembrane</keyword>
<keyword evidence="6 20" id="KW-0349">Heme</keyword>
<evidence type="ECO:0000256" key="8">
    <source>
        <dbReference type="ARBA" id="ARBA00022723"/>
    </source>
</evidence>
<dbReference type="GO" id="GO:0005789">
    <property type="term" value="C:endoplasmic reticulum membrane"/>
    <property type="evidence" value="ECO:0007669"/>
    <property type="project" value="UniProtKB-SubCell"/>
</dbReference>
<keyword evidence="9 18" id="KW-0256">Endoplasmic reticulum</keyword>
<evidence type="ECO:0000256" key="15">
    <source>
        <dbReference type="ARBA" id="ARBA00023098"/>
    </source>
</evidence>
<feature type="binding site" evidence="19">
    <location>
        <position position="228"/>
    </location>
    <ligand>
        <name>Zn(2+)</name>
        <dbReference type="ChEBI" id="CHEBI:29105"/>
        <label>1</label>
    </ligand>
</feature>
<dbReference type="PANTHER" id="PTHR12863:SF1">
    <property type="entry name" value="FATTY ACID 2-HYDROXYLASE"/>
    <property type="match status" value="1"/>
</dbReference>
<evidence type="ECO:0000256" key="7">
    <source>
        <dbReference type="ARBA" id="ARBA00022692"/>
    </source>
</evidence>
<feature type="transmembrane region" description="Helical" evidence="21">
    <location>
        <begin position="207"/>
        <end position="226"/>
    </location>
</feature>
<evidence type="ECO:0000256" key="6">
    <source>
        <dbReference type="ARBA" id="ARBA00022617"/>
    </source>
</evidence>
<keyword evidence="17 18" id="KW-0275">Fatty acid biosynthesis</keyword>
<dbReference type="Gene3D" id="3.10.120.10">
    <property type="entry name" value="Cytochrome b5-like heme/steroid binding domain"/>
    <property type="match status" value="1"/>
</dbReference>
<organism evidence="23">
    <name type="scientific">Hemiselmis tepida</name>
    <dbReference type="NCBI Taxonomy" id="464990"/>
    <lineage>
        <taxon>Eukaryota</taxon>
        <taxon>Cryptophyceae</taxon>
        <taxon>Cryptomonadales</taxon>
        <taxon>Hemiselmidaceae</taxon>
        <taxon>Hemiselmis</taxon>
    </lineage>
</organism>
<evidence type="ECO:0000256" key="12">
    <source>
        <dbReference type="ARBA" id="ARBA00022989"/>
    </source>
</evidence>
<evidence type="ECO:0000256" key="2">
    <source>
        <dbReference type="ARBA" id="ARBA00004991"/>
    </source>
</evidence>
<evidence type="ECO:0000256" key="19">
    <source>
        <dbReference type="PIRSR" id="PIRSR005149-1"/>
    </source>
</evidence>
<evidence type="ECO:0000256" key="14">
    <source>
        <dbReference type="ARBA" id="ARBA00023004"/>
    </source>
</evidence>
<keyword evidence="16 18" id="KW-0472">Membrane</keyword>
<comment type="cofactor">
    <cofactor evidence="20">
        <name>Fe cation</name>
        <dbReference type="ChEBI" id="CHEBI:24875"/>
    </cofactor>
</comment>
<keyword evidence="12 21" id="KW-1133">Transmembrane helix</keyword>
<dbReference type="InterPro" id="IPR006694">
    <property type="entry name" value="Fatty_acid_hydroxylase"/>
</dbReference>
<dbReference type="PRINTS" id="PR00363">
    <property type="entry name" value="CYTOCHROMEB5"/>
</dbReference>
<comment type="subcellular location">
    <subcellularLocation>
        <location evidence="1">Endoplasmic reticulum membrane</location>
        <topology evidence="1">Multi-pass membrane protein</topology>
    </subcellularLocation>
</comment>
<keyword evidence="8 18" id="KW-0479">Metal-binding</keyword>
<comment type="function">
    <text evidence="18">Catalyzes stereospecific hydroxylation of free fatty acids at the C-2 position to produce (R)-2-hydroxy fatty acids, which are building blocks of sphingolipids and glycosphingolipids common in neural tissue and epidermis. Plays an essential role in the synthesis of galactosphingolipids of the myelin sheath. Responsible for the synthesis of sphingolipids and glycosphingolipids involved in the formation of epidermal lamellar bodies critical for skin permeability barrier. Participates in the synthesis of glycosphingolipids and a fraction of type II wax diesters in sebaceous gland, specifically regulating hair follicle homeostasis. Involved in the synthesis of sphingolipids of plasma membrane rafts, controlling lipid raft mobility and trafficking of raft-associated proteins.</text>
</comment>
<feature type="binding site" evidence="19">
    <location>
        <position position="251"/>
    </location>
    <ligand>
        <name>Zn(2+)</name>
        <dbReference type="ChEBI" id="CHEBI:29105"/>
        <label>1</label>
    </ligand>
</feature>
<feature type="binding site" evidence="19">
    <location>
        <position position="223"/>
    </location>
    <ligand>
        <name>Zn(2+)</name>
        <dbReference type="ChEBI" id="CHEBI:29105"/>
        <label>1</label>
    </ligand>
</feature>
<reference evidence="23" key="1">
    <citation type="submission" date="2021-01" db="EMBL/GenBank/DDBJ databases">
        <authorList>
            <person name="Corre E."/>
            <person name="Pelletier E."/>
            <person name="Niang G."/>
            <person name="Scheremetjew M."/>
            <person name="Finn R."/>
            <person name="Kale V."/>
            <person name="Holt S."/>
            <person name="Cochrane G."/>
            <person name="Meng A."/>
            <person name="Brown T."/>
            <person name="Cohen L."/>
        </authorList>
    </citation>
    <scope>NUCLEOTIDE SEQUENCE</scope>
    <source>
        <strain evidence="23">CCMP443</strain>
    </source>
</reference>
<keyword evidence="14 18" id="KW-0408">Iron</keyword>
<dbReference type="EC" id="1.-.-.-" evidence="18"/>
<dbReference type="InterPro" id="IPR014430">
    <property type="entry name" value="Scs7"/>
</dbReference>
<dbReference type="PIRSF" id="PIRSF005149">
    <property type="entry name" value="IPC-B_HD"/>
    <property type="match status" value="1"/>
</dbReference>
<evidence type="ECO:0000259" key="22">
    <source>
        <dbReference type="PROSITE" id="PS50255"/>
    </source>
</evidence>
<dbReference type="InterPro" id="IPR001199">
    <property type="entry name" value="Cyt_B5-like_heme/steroid-bd"/>
</dbReference>
<feature type="binding site" evidence="19">
    <location>
        <position position="330"/>
    </location>
    <ligand>
        <name>Zn(2+)</name>
        <dbReference type="ChEBI" id="CHEBI:29105"/>
        <label>2</label>
    </ligand>
</feature>
<feature type="binding site" evidence="19">
    <location>
        <position position="250"/>
    </location>
    <ligand>
        <name>Zn(2+)</name>
        <dbReference type="ChEBI" id="CHEBI:29105"/>
        <label>1</label>
    </ligand>
</feature>
<comment type="similarity">
    <text evidence="4 18">Belongs to the sterol desaturase family. SCS7 subfamily.</text>
</comment>